<feature type="region of interest" description="Disordered" evidence="2">
    <location>
        <begin position="765"/>
        <end position="789"/>
    </location>
</feature>
<feature type="coiled-coil region" evidence="1">
    <location>
        <begin position="558"/>
        <end position="599"/>
    </location>
</feature>
<dbReference type="PANTHER" id="PTHR35352:SF1">
    <property type="entry name" value="COILED-COIL DOMAIN-CONTAINING PROTEIN 150"/>
    <property type="match status" value="1"/>
</dbReference>
<evidence type="ECO:0000256" key="1">
    <source>
        <dbReference type="SAM" id="Coils"/>
    </source>
</evidence>
<name>A0AAV1P153_SCOSC</name>
<organism evidence="3 4">
    <name type="scientific">Scomber scombrus</name>
    <name type="common">Atlantic mackerel</name>
    <name type="synonym">Scomber vernalis</name>
    <dbReference type="NCBI Taxonomy" id="13677"/>
    <lineage>
        <taxon>Eukaryota</taxon>
        <taxon>Metazoa</taxon>
        <taxon>Chordata</taxon>
        <taxon>Craniata</taxon>
        <taxon>Vertebrata</taxon>
        <taxon>Euteleostomi</taxon>
        <taxon>Actinopterygii</taxon>
        <taxon>Neopterygii</taxon>
        <taxon>Teleostei</taxon>
        <taxon>Neoteleostei</taxon>
        <taxon>Acanthomorphata</taxon>
        <taxon>Pelagiaria</taxon>
        <taxon>Scombriformes</taxon>
        <taxon>Scombridae</taxon>
        <taxon>Scomber</taxon>
    </lineage>
</organism>
<reference evidence="3 4" key="1">
    <citation type="submission" date="2024-01" db="EMBL/GenBank/DDBJ databases">
        <authorList>
            <person name="Alioto T."/>
            <person name="Alioto T."/>
            <person name="Gomez Garrido J."/>
        </authorList>
    </citation>
    <scope>NUCLEOTIDE SEQUENCE [LARGE SCALE GENOMIC DNA]</scope>
</reference>
<feature type="coiled-coil region" evidence="1">
    <location>
        <begin position="181"/>
        <end position="208"/>
    </location>
</feature>
<feature type="coiled-coil region" evidence="1">
    <location>
        <begin position="664"/>
        <end position="741"/>
    </location>
</feature>
<keyword evidence="4" id="KW-1185">Reference proteome</keyword>
<dbReference type="Proteomes" id="UP001314229">
    <property type="component" value="Unassembled WGS sequence"/>
</dbReference>
<keyword evidence="1" id="KW-0175">Coiled coil</keyword>
<dbReference type="PANTHER" id="PTHR35352">
    <property type="entry name" value="COILED-COIL DOMAIN-CONTAINING PROTEIN 150"/>
    <property type="match status" value="1"/>
</dbReference>
<evidence type="ECO:0000256" key="2">
    <source>
        <dbReference type="SAM" id="MobiDB-lite"/>
    </source>
</evidence>
<protein>
    <submittedName>
        <fullName evidence="3">Coiled-coil domain-containing protein 150 isoform X1</fullName>
    </submittedName>
</protein>
<sequence length="828" mass="95076">MSGSAMPFLSVEATAPDSLSLLHQRLLLAEEQAEALIQDISSLGVSGDHIIGSSETTVASQRPVSLLKIRQVLGDEGTPWQQSDSLVRRMSRMESLLHTLKLTVFHLETEKEMNPSHTARLEQQLAALQQESEEEQQASCRMVLKLRDQLHQAYQERDEACTKVQHMGGTLETATAAKMDVALAAEELKILKLEMSEKLKEMKEQMRQESACSREAMKSHCELLQRVKEMERVMEMERRQALLLQSDCQTLNVEVQTGRQRLEEEREISRQLKEQREMKDSLVFELKTELKWQQRENSKLQEEGRELRAAVDRVQTLNKQLQSQCSQLSSALRSLTVENAQQQCEHQASLKVERSRTVKQLQEQNLLLEAARHSIQTELQVVLTDKVNLQMELEKLKGEHDLLRQSSLIAQETALTQKELLERNFERQQGELCAARKEEEAIRKHLEGFKAELCLIVTKLEGERSSLETQLSEAKLEVGSLMSALTSQRDENRRLMGKVHALQQVDQTLKDRNSKNMLANKEGKLKIDELEVLQSVCDPAGKAVSQTLENILASHNRLQTQQQELGGQEQELDTLKKDRLQVQRDIRKHQTEVEKLQQLLTSSHSKNNGAFESLQKSLDTAAVDNKRLAKSLELAVSTNSSLHSRLEQARDQYQGTITLRDEELREARSKIRHLSEELNALKQQMREDCKSSVRALQREISELKVTVKDSSSRSGDLSEANRELRRRASELERLVSKQKACIKEQKSQLRQQQKNGHLQDHCERVERLKESSRDQHEKEPADRKLQDVKVDSKQVLNKREAEWERWTSTIQRWEDKRELAHVAGKPSL</sequence>
<dbReference type="EMBL" id="CAWUFR010000083">
    <property type="protein sequence ID" value="CAK6965445.1"/>
    <property type="molecule type" value="Genomic_DNA"/>
</dbReference>
<accession>A0AAV1P153</accession>
<dbReference type="AlphaFoldDB" id="A0AAV1P153"/>
<evidence type="ECO:0000313" key="4">
    <source>
        <dbReference type="Proteomes" id="UP001314229"/>
    </source>
</evidence>
<proteinExistence type="predicted"/>
<comment type="caution">
    <text evidence="3">The sequence shown here is derived from an EMBL/GenBank/DDBJ whole genome shotgun (WGS) entry which is preliminary data.</text>
</comment>
<feature type="coiled-coil region" evidence="1">
    <location>
        <begin position="255"/>
        <end position="406"/>
    </location>
</feature>
<dbReference type="InterPro" id="IPR038807">
    <property type="entry name" value="CCDC150"/>
</dbReference>
<evidence type="ECO:0000313" key="3">
    <source>
        <dbReference type="EMBL" id="CAK6965445.1"/>
    </source>
</evidence>
<gene>
    <name evidence="3" type="ORF">FSCOSCO3_A030530</name>
</gene>